<accession>A0A5C0SC78</accession>
<dbReference type="EMBL" id="CP042243">
    <property type="protein sequence ID" value="QEK11532.1"/>
    <property type="molecule type" value="Genomic_DNA"/>
</dbReference>
<keyword evidence="2" id="KW-1185">Reference proteome</keyword>
<dbReference type="Proteomes" id="UP000324646">
    <property type="component" value="Chromosome"/>
</dbReference>
<reference evidence="1 2" key="1">
    <citation type="submission" date="2019-07" db="EMBL/GenBank/DDBJ databases">
        <title>Complete genome of Crassaminicella thermophila SY095.</title>
        <authorList>
            <person name="Li X."/>
        </authorList>
    </citation>
    <scope>NUCLEOTIDE SEQUENCE [LARGE SCALE GENOMIC DNA]</scope>
    <source>
        <strain evidence="1 2">SY095</strain>
    </source>
</reference>
<dbReference type="NCBIfam" id="TIGR01909">
    <property type="entry name" value="C_GCAxxG_C_C"/>
    <property type="match status" value="1"/>
</dbReference>
<dbReference type="KEGG" id="crs:FQB35_03600"/>
<evidence type="ECO:0000313" key="1">
    <source>
        <dbReference type="EMBL" id="QEK11532.1"/>
    </source>
</evidence>
<name>A0A5C0SC78_CRATE</name>
<organism evidence="1 2">
    <name type="scientific">Crassaminicella thermophila</name>
    <dbReference type="NCBI Taxonomy" id="2599308"/>
    <lineage>
        <taxon>Bacteria</taxon>
        <taxon>Bacillati</taxon>
        <taxon>Bacillota</taxon>
        <taxon>Clostridia</taxon>
        <taxon>Eubacteriales</taxon>
        <taxon>Clostridiaceae</taxon>
        <taxon>Crassaminicella</taxon>
    </lineage>
</organism>
<protein>
    <submittedName>
        <fullName evidence="1">Oxidoreductase</fullName>
    </submittedName>
</protein>
<gene>
    <name evidence="1" type="ORF">FQB35_03600</name>
</gene>
<evidence type="ECO:0000313" key="2">
    <source>
        <dbReference type="Proteomes" id="UP000324646"/>
    </source>
</evidence>
<dbReference type="Pfam" id="PF09719">
    <property type="entry name" value="C_GCAxxG_C_C"/>
    <property type="match status" value="1"/>
</dbReference>
<proteinExistence type="predicted"/>
<dbReference type="AlphaFoldDB" id="A0A5C0SC78"/>
<sequence length="118" mass="13003">MAINYYREGYNCAESIIQSVNEKKKINIPVCIGSPFGSGMSTGSVCGAATAAVVAIGYLKGRNHSTEQNKAARYSKDLIKKIREKFGSEICIDLKRKGVSCKEIIQFVDDYLKTLTQE</sequence>
<dbReference type="OrthoDB" id="1624765at2"/>
<dbReference type="InterPro" id="IPR010181">
    <property type="entry name" value="CGCAxxGCC_motif"/>
</dbReference>
<dbReference type="RefSeq" id="WP_148808687.1">
    <property type="nucleotide sequence ID" value="NZ_CP042243.1"/>
</dbReference>